<feature type="region of interest" description="Disordered" evidence="3">
    <location>
        <begin position="1"/>
        <end position="57"/>
    </location>
</feature>
<dbReference type="PANTHER" id="PTHR22663">
    <property type="entry name" value="RING FINGER PROTEIN NARYA-RELATED"/>
    <property type="match status" value="1"/>
</dbReference>
<dbReference type="InterPro" id="IPR042123">
    <property type="entry name" value="Zip3/RNF212-like"/>
</dbReference>
<dbReference type="KEGG" id="ksn:43592568"/>
<dbReference type="GO" id="GO:0016925">
    <property type="term" value="P:protein sumoylation"/>
    <property type="evidence" value="ECO:0007669"/>
    <property type="project" value="TreeGrafter"/>
</dbReference>
<feature type="compositionally biased region" description="Basic and acidic residues" evidence="3">
    <location>
        <begin position="28"/>
        <end position="46"/>
    </location>
</feature>
<keyword evidence="5" id="KW-1185">Reference proteome</keyword>
<dbReference type="EMBL" id="CP144058">
    <property type="protein sequence ID" value="WWD20470.1"/>
    <property type="molecule type" value="Genomic_DNA"/>
</dbReference>
<reference evidence="4" key="1">
    <citation type="submission" date="2017-08" db="EMBL/GenBank/DDBJ databases">
        <authorList>
            <person name="Cuomo C."/>
            <person name="Billmyre B."/>
            <person name="Heitman J."/>
        </authorList>
    </citation>
    <scope>NUCLEOTIDE SEQUENCE</scope>
    <source>
        <strain evidence="4">CBS 12478</strain>
    </source>
</reference>
<dbReference type="GO" id="GO:0007129">
    <property type="term" value="P:homologous chromosome pairing at meiosis"/>
    <property type="evidence" value="ECO:0007669"/>
    <property type="project" value="TreeGrafter"/>
</dbReference>
<feature type="region of interest" description="Disordered" evidence="3">
    <location>
        <begin position="389"/>
        <end position="525"/>
    </location>
</feature>
<keyword evidence="1" id="KW-0469">Meiosis</keyword>
<keyword evidence="2" id="KW-0175">Coiled coil</keyword>
<protein>
    <recommendedName>
        <fullName evidence="6">RING-type domain-containing protein</fullName>
    </recommendedName>
</protein>
<dbReference type="RefSeq" id="XP_065823655.1">
    <property type="nucleotide sequence ID" value="XM_065967583.1"/>
</dbReference>
<accession>A0AAJ8MYA4</accession>
<feature type="region of interest" description="Disordered" evidence="3">
    <location>
        <begin position="305"/>
        <end position="330"/>
    </location>
</feature>
<reference evidence="4" key="2">
    <citation type="submission" date="2024-01" db="EMBL/GenBank/DDBJ databases">
        <title>Comparative genomics of Cryptococcus and Kwoniella reveals pathogenesis evolution and contrasting modes of karyotype evolution via chromosome fusion or intercentromeric recombination.</title>
        <authorList>
            <person name="Coelho M.A."/>
            <person name="David-Palma M."/>
            <person name="Shea T."/>
            <person name="Bowers K."/>
            <person name="McGinley-Smith S."/>
            <person name="Mohammad A.W."/>
            <person name="Gnirke A."/>
            <person name="Yurkov A.M."/>
            <person name="Nowrousian M."/>
            <person name="Sun S."/>
            <person name="Cuomo C.A."/>
            <person name="Heitman J."/>
        </authorList>
    </citation>
    <scope>NUCLEOTIDE SEQUENCE</scope>
    <source>
        <strain evidence="4">CBS 12478</strain>
    </source>
</reference>
<dbReference type="GeneID" id="43592568"/>
<dbReference type="GO" id="GO:0000795">
    <property type="term" value="C:synaptonemal complex"/>
    <property type="evidence" value="ECO:0007669"/>
    <property type="project" value="InterPro"/>
</dbReference>
<dbReference type="PANTHER" id="PTHR22663:SF17">
    <property type="entry name" value="RING FINGER PROTEIN NARYA-RELATED"/>
    <property type="match status" value="1"/>
</dbReference>
<feature type="compositionally biased region" description="Polar residues" evidence="3">
    <location>
        <begin position="307"/>
        <end position="330"/>
    </location>
</feature>
<feature type="coiled-coil region" evidence="2">
    <location>
        <begin position="186"/>
        <end position="220"/>
    </location>
</feature>
<organism evidence="4 5">
    <name type="scientific">Kwoniella shandongensis</name>
    <dbReference type="NCBI Taxonomy" id="1734106"/>
    <lineage>
        <taxon>Eukaryota</taxon>
        <taxon>Fungi</taxon>
        <taxon>Dikarya</taxon>
        <taxon>Basidiomycota</taxon>
        <taxon>Agaricomycotina</taxon>
        <taxon>Tremellomycetes</taxon>
        <taxon>Tremellales</taxon>
        <taxon>Cryptococcaceae</taxon>
        <taxon>Kwoniella</taxon>
    </lineage>
</organism>
<dbReference type="GO" id="GO:0019789">
    <property type="term" value="F:SUMO transferase activity"/>
    <property type="evidence" value="ECO:0007669"/>
    <property type="project" value="InterPro"/>
</dbReference>
<feature type="compositionally biased region" description="Low complexity" evidence="3">
    <location>
        <begin position="489"/>
        <end position="501"/>
    </location>
</feature>
<sequence length="525" mass="58858">MSSKPHLPASASRRNLPPPSSNPSARFSTDKNDDINGHNHSKENGRGAEGGEGGGEGEDDLPYLNYVTCCLCRDRFIDTAGPEGKGKAFFMTSCGHILCSAEEHNHKKGVCTACKKSMTMVEIAQSSLLPAQEMWFQDPNMVTARVNAEIKSTLANLMEKADTAAKIHKFQYKDMQRTIQHLVTVNKEKDAEIVRLRDELEQSTNDIQDLKESIATFEAEHAGCSASVPPHNRRVPHAHQIGQGGGYPTPRYDNQMLRPVPEDVELNAYVDANQQRATDTHNYTIENAFEVQQGDSRMNKRPRANILDQQPQPFVPQTPSAPTRSGPTRLSEQDQLMATAIRGYQPPKVNQSSRIQGRSVGVYEPSPAAYVAQNGGVKSKLEQFRFDRSSLKAPATPQPYTQGYIPQRRATPLPRSVSAGPTHHHYDYAGQQTINFDGPPIAGGFSNDQYQTPVQHHQASRQPYSHQINTDHQPQQVQEYQMPREEMQRYQPQDQYAYQQRQDIESRPPVTLAYARQEGRGRDRF</sequence>
<evidence type="ECO:0000256" key="1">
    <source>
        <dbReference type="ARBA" id="ARBA00023254"/>
    </source>
</evidence>
<gene>
    <name evidence="4" type="ORF">CI109_104946</name>
</gene>
<evidence type="ECO:0000256" key="2">
    <source>
        <dbReference type="SAM" id="Coils"/>
    </source>
</evidence>
<evidence type="ECO:0000313" key="4">
    <source>
        <dbReference type="EMBL" id="WWD20470.1"/>
    </source>
</evidence>
<dbReference type="AlphaFoldDB" id="A0AAJ8MYA4"/>
<proteinExistence type="predicted"/>
<dbReference type="GO" id="GO:0007131">
    <property type="term" value="P:reciprocal meiotic recombination"/>
    <property type="evidence" value="ECO:0007669"/>
    <property type="project" value="InterPro"/>
</dbReference>
<evidence type="ECO:0000256" key="3">
    <source>
        <dbReference type="SAM" id="MobiDB-lite"/>
    </source>
</evidence>
<dbReference type="Proteomes" id="UP000322225">
    <property type="component" value="Chromosome 8"/>
</dbReference>
<evidence type="ECO:0008006" key="6">
    <source>
        <dbReference type="Google" id="ProtNLM"/>
    </source>
</evidence>
<evidence type="ECO:0000313" key="5">
    <source>
        <dbReference type="Proteomes" id="UP000322225"/>
    </source>
</evidence>
<feature type="compositionally biased region" description="Polar residues" evidence="3">
    <location>
        <begin position="446"/>
        <end position="479"/>
    </location>
</feature>
<name>A0AAJ8MYA4_9TREE</name>